<gene>
    <name evidence="8" type="ORF">AYI68_g2843</name>
</gene>
<evidence type="ECO:0000256" key="5">
    <source>
        <dbReference type="ARBA" id="ARBA00038106"/>
    </source>
</evidence>
<dbReference type="InterPro" id="IPR001179">
    <property type="entry name" value="PPIase_FKBP_dom"/>
</dbReference>
<comment type="similarity">
    <text evidence="5">Belongs to the FKBP-type PPIase family. FKBP1 subfamily.</text>
</comment>
<comment type="catalytic activity">
    <reaction evidence="1 6">
        <text>[protein]-peptidylproline (omega=180) = [protein]-peptidylproline (omega=0)</text>
        <dbReference type="Rhea" id="RHEA:16237"/>
        <dbReference type="Rhea" id="RHEA-COMP:10747"/>
        <dbReference type="Rhea" id="RHEA-COMP:10748"/>
        <dbReference type="ChEBI" id="CHEBI:83833"/>
        <dbReference type="ChEBI" id="CHEBI:83834"/>
        <dbReference type="EC" id="5.2.1.8"/>
    </reaction>
</comment>
<name>A0A1R0H1L3_9FUNG</name>
<feature type="domain" description="PPIase FKBP-type" evidence="7">
    <location>
        <begin position="20"/>
        <end position="108"/>
    </location>
</feature>
<protein>
    <recommendedName>
        <fullName evidence="2 6">peptidylprolyl isomerase</fullName>
        <ecNumber evidence="2 6">5.2.1.8</ecNumber>
    </recommendedName>
</protein>
<evidence type="ECO:0000256" key="4">
    <source>
        <dbReference type="ARBA" id="ARBA00023235"/>
    </source>
</evidence>
<evidence type="ECO:0000313" key="8">
    <source>
        <dbReference type="EMBL" id="OLY83021.1"/>
    </source>
</evidence>
<accession>A0A1R0H1L3</accession>
<keyword evidence="4 6" id="KW-0413">Isomerase</keyword>
<dbReference type="STRING" id="133383.A0A1R0H1L3"/>
<dbReference type="EMBL" id="LSSL01001113">
    <property type="protein sequence ID" value="OLY83021.1"/>
    <property type="molecule type" value="Genomic_DNA"/>
</dbReference>
<dbReference type="AlphaFoldDB" id="A0A1R0H1L3"/>
<dbReference type="Proteomes" id="UP000187455">
    <property type="component" value="Unassembled WGS sequence"/>
</dbReference>
<proteinExistence type="inferred from homology"/>
<evidence type="ECO:0000313" key="9">
    <source>
        <dbReference type="Proteomes" id="UP000187455"/>
    </source>
</evidence>
<dbReference type="GO" id="GO:0003755">
    <property type="term" value="F:peptidyl-prolyl cis-trans isomerase activity"/>
    <property type="evidence" value="ECO:0007669"/>
    <property type="project" value="UniProtKB-KW"/>
</dbReference>
<organism evidence="8 9">
    <name type="scientific">Smittium mucronatum</name>
    <dbReference type="NCBI Taxonomy" id="133383"/>
    <lineage>
        <taxon>Eukaryota</taxon>
        <taxon>Fungi</taxon>
        <taxon>Fungi incertae sedis</taxon>
        <taxon>Zoopagomycota</taxon>
        <taxon>Kickxellomycotina</taxon>
        <taxon>Harpellomycetes</taxon>
        <taxon>Harpellales</taxon>
        <taxon>Legeriomycetaceae</taxon>
        <taxon>Smittium</taxon>
    </lineage>
</organism>
<dbReference type="SUPFAM" id="SSF54534">
    <property type="entry name" value="FKBP-like"/>
    <property type="match status" value="1"/>
</dbReference>
<dbReference type="PROSITE" id="PS50059">
    <property type="entry name" value="FKBP_PPIASE"/>
    <property type="match status" value="1"/>
</dbReference>
<dbReference type="EC" id="5.2.1.8" evidence="2 6"/>
<dbReference type="GO" id="GO:0005737">
    <property type="term" value="C:cytoplasm"/>
    <property type="evidence" value="ECO:0007669"/>
    <property type="project" value="TreeGrafter"/>
</dbReference>
<reference evidence="8 9" key="1">
    <citation type="journal article" date="2016" name="Mol. Biol. Evol.">
        <title>Genome-Wide Survey of Gut Fungi (Harpellales) Reveals the First Horizontally Transferred Ubiquitin Gene from a Mosquito Host.</title>
        <authorList>
            <person name="Wang Y."/>
            <person name="White M.M."/>
            <person name="Kvist S."/>
            <person name="Moncalvo J.M."/>
        </authorList>
    </citation>
    <scope>NUCLEOTIDE SEQUENCE [LARGE SCALE GENOMIC DNA]</scope>
    <source>
        <strain evidence="8 9">ALG-7-W6</strain>
    </source>
</reference>
<dbReference type="InterPro" id="IPR046357">
    <property type="entry name" value="PPIase_dom_sf"/>
</dbReference>
<dbReference type="Gene3D" id="3.10.50.40">
    <property type="match status" value="1"/>
</dbReference>
<evidence type="ECO:0000256" key="2">
    <source>
        <dbReference type="ARBA" id="ARBA00013194"/>
    </source>
</evidence>
<dbReference type="PANTHER" id="PTHR10516:SF443">
    <property type="entry name" value="FK506-BINDING PROTEIN 59-RELATED"/>
    <property type="match status" value="1"/>
</dbReference>
<sequence>MGVTVDQITPGDGVHFPKKGDKLSMHYTGTLENGTKFDSSRDRMKEFQFTIGVGQVIRGWDEGILKMSLGERAKLTITGDYAYGPRGYPGLIPPNATLIFDVELLKIN</sequence>
<keyword evidence="3 6" id="KW-0697">Rotamase</keyword>
<dbReference type="FunFam" id="3.10.50.40:FF:000025">
    <property type="entry name" value="Peptidylprolyl isomerase"/>
    <property type="match status" value="1"/>
</dbReference>
<evidence type="ECO:0000256" key="6">
    <source>
        <dbReference type="PROSITE-ProRule" id="PRU00277"/>
    </source>
</evidence>
<keyword evidence="9" id="KW-1185">Reference proteome</keyword>
<evidence type="ECO:0000256" key="1">
    <source>
        <dbReference type="ARBA" id="ARBA00000971"/>
    </source>
</evidence>
<evidence type="ECO:0000256" key="3">
    <source>
        <dbReference type="ARBA" id="ARBA00023110"/>
    </source>
</evidence>
<evidence type="ECO:0000259" key="7">
    <source>
        <dbReference type="PROSITE" id="PS50059"/>
    </source>
</evidence>
<dbReference type="Pfam" id="PF00254">
    <property type="entry name" value="FKBP_C"/>
    <property type="match status" value="1"/>
</dbReference>
<dbReference type="PANTHER" id="PTHR10516">
    <property type="entry name" value="PEPTIDYL-PROLYL CIS-TRANS ISOMERASE"/>
    <property type="match status" value="1"/>
</dbReference>
<dbReference type="OrthoDB" id="1902587at2759"/>
<dbReference type="InterPro" id="IPR050689">
    <property type="entry name" value="FKBP-type_PPIase"/>
</dbReference>
<comment type="caution">
    <text evidence="8">The sequence shown here is derived from an EMBL/GenBank/DDBJ whole genome shotgun (WGS) entry which is preliminary data.</text>
</comment>